<dbReference type="RefSeq" id="WP_038017639.1">
    <property type="nucleotide sequence ID" value="NZ_JPKR02000004.1"/>
</dbReference>
<evidence type="ECO:0000256" key="11">
    <source>
        <dbReference type="ARBA" id="ARBA00039461"/>
    </source>
</evidence>
<keyword evidence="5" id="KW-0067">ATP-binding</keyword>
<evidence type="ECO:0000313" key="15">
    <source>
        <dbReference type="EMBL" id="KGD74773.1"/>
    </source>
</evidence>
<keyword evidence="3" id="KW-0547">Nucleotide-binding</keyword>
<dbReference type="OrthoDB" id="191465at2"/>
<dbReference type="AlphaFoldDB" id="A0A095UK04"/>
<keyword evidence="6" id="KW-0119">Carbohydrate metabolism</keyword>
<comment type="similarity">
    <text evidence="1">Belongs to the four-carbon acid sugar kinase family.</text>
</comment>
<protein>
    <recommendedName>
        <fullName evidence="11">3-oxo-tetronate kinase</fullName>
        <ecNumber evidence="10">2.7.1.217</ecNumber>
    </recommendedName>
    <alternativeName>
        <fullName evidence="12">3-dehydrotetronate 4-kinase</fullName>
    </alternativeName>
</protein>
<evidence type="ECO:0000259" key="13">
    <source>
        <dbReference type="Pfam" id="PF07005"/>
    </source>
</evidence>
<keyword evidence="2" id="KW-0808">Transferase</keyword>
<name>A0A095UK04_9GAMM</name>
<dbReference type="EC" id="2.7.1.217" evidence="10"/>
<keyword evidence="16" id="KW-1185">Reference proteome</keyword>
<evidence type="ECO:0000256" key="8">
    <source>
        <dbReference type="ARBA" id="ARBA00036346"/>
    </source>
</evidence>
<dbReference type="Pfam" id="PF17042">
    <property type="entry name" value="NBD_C"/>
    <property type="match status" value="1"/>
</dbReference>
<dbReference type="NCBIfam" id="NF043035">
    <property type="entry name" value="OxoTetrKin"/>
    <property type="match status" value="1"/>
</dbReference>
<comment type="caution">
    <text evidence="15">The sequence shown here is derived from an EMBL/GenBank/DDBJ whole genome shotgun (WGS) entry which is preliminary data.</text>
</comment>
<dbReference type="InterPro" id="IPR042213">
    <property type="entry name" value="NBD_C_sf"/>
</dbReference>
<evidence type="ECO:0000256" key="12">
    <source>
        <dbReference type="ARBA" id="ARBA00041377"/>
    </source>
</evidence>
<evidence type="ECO:0000256" key="2">
    <source>
        <dbReference type="ARBA" id="ARBA00022679"/>
    </source>
</evidence>
<dbReference type="eggNOG" id="COG3395">
    <property type="taxonomic scope" value="Bacteria"/>
</dbReference>
<evidence type="ECO:0000256" key="10">
    <source>
        <dbReference type="ARBA" id="ARBA00039095"/>
    </source>
</evidence>
<evidence type="ECO:0000256" key="7">
    <source>
        <dbReference type="ARBA" id="ARBA00035898"/>
    </source>
</evidence>
<evidence type="ECO:0000256" key="1">
    <source>
        <dbReference type="ARBA" id="ARBA00005715"/>
    </source>
</evidence>
<evidence type="ECO:0000256" key="6">
    <source>
        <dbReference type="ARBA" id="ARBA00023277"/>
    </source>
</evidence>
<evidence type="ECO:0000256" key="3">
    <source>
        <dbReference type="ARBA" id="ARBA00022741"/>
    </source>
</evidence>
<dbReference type="InterPro" id="IPR037051">
    <property type="entry name" value="4-carb_acid_sugar_kinase_N_sf"/>
</dbReference>
<dbReference type="SUPFAM" id="SSF142764">
    <property type="entry name" value="YgbK-like"/>
    <property type="match status" value="1"/>
</dbReference>
<comment type="catalytic activity">
    <reaction evidence="8">
        <text>3-dehydro-D-erythronate + ATP = 3-dehydro-4-O-phospho-D-erythronate + ADP + H(+)</text>
        <dbReference type="Rhea" id="RHEA:52556"/>
        <dbReference type="ChEBI" id="CHEBI:15378"/>
        <dbReference type="ChEBI" id="CHEBI:30616"/>
        <dbReference type="ChEBI" id="CHEBI:57958"/>
        <dbReference type="ChEBI" id="CHEBI:136593"/>
        <dbReference type="ChEBI" id="CHEBI:456216"/>
        <dbReference type="EC" id="2.7.1.217"/>
    </reaction>
</comment>
<feature type="domain" description="Four-carbon acid sugar kinase N-terminal" evidence="13">
    <location>
        <begin position="3"/>
        <end position="233"/>
    </location>
</feature>
<feature type="domain" description="Four-carbon acid sugar kinase nucleotide binding" evidence="14">
    <location>
        <begin position="258"/>
        <end position="414"/>
    </location>
</feature>
<dbReference type="GO" id="GO:0016301">
    <property type="term" value="F:kinase activity"/>
    <property type="evidence" value="ECO:0007669"/>
    <property type="project" value="UniProtKB-KW"/>
</dbReference>
<organism evidence="15 16">
    <name type="scientific">Tatumella morbirosei</name>
    <dbReference type="NCBI Taxonomy" id="642227"/>
    <lineage>
        <taxon>Bacteria</taxon>
        <taxon>Pseudomonadati</taxon>
        <taxon>Pseudomonadota</taxon>
        <taxon>Gammaproteobacteria</taxon>
        <taxon>Enterobacterales</taxon>
        <taxon>Erwiniaceae</taxon>
        <taxon>Tatumella</taxon>
    </lineage>
</organism>
<dbReference type="Gene3D" id="3.40.50.10840">
    <property type="entry name" value="Putative sugar-binding, N-terminal domain"/>
    <property type="match status" value="1"/>
</dbReference>
<dbReference type="InterPro" id="IPR031475">
    <property type="entry name" value="NBD_C"/>
</dbReference>
<evidence type="ECO:0000256" key="9">
    <source>
        <dbReference type="ARBA" id="ARBA00037335"/>
    </source>
</evidence>
<dbReference type="Gene3D" id="3.40.980.20">
    <property type="entry name" value="Four-carbon acid sugar kinase, nucleotide binding domain"/>
    <property type="match status" value="1"/>
</dbReference>
<accession>A0A095UK04</accession>
<reference evidence="15" key="1">
    <citation type="submission" date="2014-12" db="EMBL/GenBank/DDBJ databases">
        <title>The draft genome of the Tatumella morbirosei type strain, LMG23360T isolated from pineapple rot.</title>
        <authorList>
            <person name="Smits T.H."/>
            <person name="Palmer M."/>
            <person name="Venter S.N."/>
            <person name="Duffy B."/>
            <person name="Steenkamp E.T."/>
            <person name="Chan W.Y."/>
            <person name="Coutinho T.A."/>
            <person name="Coetzee M.P."/>
            <person name="De Maayer P."/>
        </authorList>
    </citation>
    <scope>NUCLEOTIDE SEQUENCE [LARGE SCALE GENOMIC DNA]</scope>
    <source>
        <strain evidence="15">LMG 23360</strain>
    </source>
</reference>
<evidence type="ECO:0000256" key="4">
    <source>
        <dbReference type="ARBA" id="ARBA00022777"/>
    </source>
</evidence>
<evidence type="ECO:0000259" key="14">
    <source>
        <dbReference type="Pfam" id="PF17042"/>
    </source>
</evidence>
<comment type="catalytic activity">
    <reaction evidence="7">
        <text>3-dehydro-L-erythronate + ATP = 3-dehydro-4-O-phospho-L-erythronate + ADP + H(+)</text>
        <dbReference type="Rhea" id="RHEA:52552"/>
        <dbReference type="ChEBI" id="CHEBI:15378"/>
        <dbReference type="ChEBI" id="CHEBI:30616"/>
        <dbReference type="ChEBI" id="CHEBI:136592"/>
        <dbReference type="ChEBI" id="CHEBI:136670"/>
        <dbReference type="ChEBI" id="CHEBI:456216"/>
        <dbReference type="EC" id="2.7.1.217"/>
    </reaction>
</comment>
<dbReference type="STRING" id="642227.HA49_05510"/>
<proteinExistence type="inferred from homology"/>
<sequence>MLIGVIADDFTGASDIGVTLAGGLPEEGGLKTALYMGVPDAPAENAIGAGVIALKSRSWPVDQAIEQSLLACDWLLAQGCRQIVFKYCSTFDSTDQGNIGPVAEALAEKLSARGVVVCPSFPAMKRTLYQGHLFVNDQLLNESGMENHPLTPMTDADLRRVLASQSTLPQGFIHWQQVQQGSETIRTLLQQQAEQQKCLVLVDAISDDDLLSIAKACHDAPLLTGGSAIARGLPHNFISRGEACGEKPESFSVQGQGAILVGSCSRMTLRQIEYHRQRYAVLPLDVEQIIRGEAGYDELLQFVADHQQQLPLIYTSGDAARVRELQQQYGREEVSQAIEQFFAGLAPLLTGAGVRRLVVGGGETSGAVVTGLGIRSVVIGAELSTGVPALLASDQQGPLGLALKSGNFGEEDFFSRALTLLGE</sequence>
<dbReference type="GO" id="GO:0005524">
    <property type="term" value="F:ATP binding"/>
    <property type="evidence" value="ECO:0007669"/>
    <property type="project" value="UniProtKB-KW"/>
</dbReference>
<dbReference type="InterPro" id="IPR010737">
    <property type="entry name" value="4-carb_acid_sugar_kinase_N"/>
</dbReference>
<gene>
    <name evidence="15" type="ORF">HA49_05510</name>
</gene>
<keyword evidence="4" id="KW-0418">Kinase</keyword>
<evidence type="ECO:0000313" key="16">
    <source>
        <dbReference type="Proteomes" id="UP000029577"/>
    </source>
</evidence>
<evidence type="ECO:0000256" key="5">
    <source>
        <dbReference type="ARBA" id="ARBA00022840"/>
    </source>
</evidence>
<dbReference type="InterPro" id="IPR050007">
    <property type="entry name" value="OtnK"/>
</dbReference>
<dbReference type="EMBL" id="JPKR02000004">
    <property type="protein sequence ID" value="KGD74773.1"/>
    <property type="molecule type" value="Genomic_DNA"/>
</dbReference>
<dbReference type="Proteomes" id="UP000029577">
    <property type="component" value="Unassembled WGS sequence"/>
</dbReference>
<dbReference type="Pfam" id="PF07005">
    <property type="entry name" value="SBD_N"/>
    <property type="match status" value="1"/>
</dbReference>
<comment type="function">
    <text evidence="9">Catalyzes the ATP-dependent phosphorylation of 3-oxo-tetronate to 3-oxo-tetronate 4-phosphate.</text>
</comment>